<accession>A0A177HSX3</accession>
<evidence type="ECO:0000313" key="3">
    <source>
        <dbReference type="Proteomes" id="UP000077381"/>
    </source>
</evidence>
<dbReference type="Proteomes" id="UP000077381">
    <property type="component" value="Unassembled WGS sequence"/>
</dbReference>
<protein>
    <submittedName>
        <fullName evidence="2">Uncharacterized protein</fullName>
    </submittedName>
</protein>
<comment type="caution">
    <text evidence="2">The sequence shown here is derived from an EMBL/GenBank/DDBJ whole genome shotgun (WGS) entry which is preliminary data.</text>
</comment>
<dbReference type="EMBL" id="LOHS01000072">
    <property type="protein sequence ID" value="OAH13826.1"/>
    <property type="molecule type" value="Genomic_DNA"/>
</dbReference>
<feature type="compositionally biased region" description="Low complexity" evidence="1">
    <location>
        <begin position="108"/>
        <end position="125"/>
    </location>
</feature>
<dbReference type="AlphaFoldDB" id="A0A177HSX3"/>
<reference evidence="2 3" key="1">
    <citation type="submission" date="2015-12" db="EMBL/GenBank/DDBJ databases">
        <title>Genome sequence of Streptomyces sp. G25.</title>
        <authorList>
            <person name="Poehlein A."/>
            <person name="Roettig A."/>
            <person name="Hiessl S."/>
            <person name="Hauschild P."/>
            <person name="Schauer J."/>
            <person name="Madkour M.H."/>
            <person name="Al-Ansari A.M."/>
            <person name="Almakishah N.H."/>
            <person name="Steinbuechel A."/>
            <person name="Daniel R."/>
        </authorList>
    </citation>
    <scope>NUCLEOTIDE SEQUENCE [LARGE SCALE GENOMIC DNA]</scope>
    <source>
        <strain evidence="3">G25(2015)</strain>
    </source>
</reference>
<feature type="compositionally biased region" description="Acidic residues" evidence="1">
    <location>
        <begin position="91"/>
        <end position="106"/>
    </location>
</feature>
<dbReference type="PATRIC" id="fig|1716141.3.peg.2952"/>
<feature type="region of interest" description="Disordered" evidence="1">
    <location>
        <begin position="1"/>
        <end position="148"/>
    </location>
</feature>
<evidence type="ECO:0000256" key="1">
    <source>
        <dbReference type="SAM" id="MobiDB-lite"/>
    </source>
</evidence>
<name>A0A177HSX3_9ACTN</name>
<evidence type="ECO:0000313" key="2">
    <source>
        <dbReference type="EMBL" id="OAH13826.1"/>
    </source>
</evidence>
<gene>
    <name evidence="2" type="ORF">STSP_28040</name>
</gene>
<dbReference type="OrthoDB" id="4335459at2"/>
<dbReference type="STRING" id="1716141.STSP_28040"/>
<dbReference type="RefSeq" id="WP_067276749.1">
    <property type="nucleotide sequence ID" value="NZ_LOHS01000072.1"/>
</dbReference>
<feature type="compositionally biased region" description="Acidic residues" evidence="1">
    <location>
        <begin position="229"/>
        <end position="244"/>
    </location>
</feature>
<keyword evidence="3" id="KW-1185">Reference proteome</keyword>
<proteinExistence type="predicted"/>
<sequence>MEQRRGPNIQPVLAAATDPAYVPGITPPRLAADPDETVSPADTAPETEPRDAVADVAEENAAATADDEDSGTADAADTHGADAPEAPEAADSGEFDGSDDTGEPAEPDAPAASGEGDADSAADAGSGDGGPVFEASDRRGSITADRSGVRLRLDDQECEFRWDEIGAVEIETSRFGRWFTVTVHTPDRRWYPADIEVKDKTRIKEWTDQLDAVLDAYFDDEAEPKPDPEPEAEAEAEADVEADDEAKAKA</sequence>
<organism evidence="2 3">
    <name type="scientific">Streptomyces jeddahensis</name>
    <dbReference type="NCBI Taxonomy" id="1716141"/>
    <lineage>
        <taxon>Bacteria</taxon>
        <taxon>Bacillati</taxon>
        <taxon>Actinomycetota</taxon>
        <taxon>Actinomycetes</taxon>
        <taxon>Kitasatosporales</taxon>
        <taxon>Streptomycetaceae</taxon>
        <taxon>Streptomyces</taxon>
    </lineage>
</organism>
<feature type="region of interest" description="Disordered" evidence="1">
    <location>
        <begin position="219"/>
        <end position="250"/>
    </location>
</feature>